<dbReference type="PROSITE" id="PS50858">
    <property type="entry name" value="BSD"/>
    <property type="match status" value="1"/>
</dbReference>
<name>A0AAV9AZ94_ACOGR</name>
<dbReference type="SMART" id="SM00751">
    <property type="entry name" value="BSD"/>
    <property type="match status" value="1"/>
</dbReference>
<evidence type="ECO:0000256" key="1">
    <source>
        <dbReference type="SAM" id="MobiDB-lite"/>
    </source>
</evidence>
<dbReference type="InterPro" id="IPR005607">
    <property type="entry name" value="BSD_dom"/>
</dbReference>
<organism evidence="3 4">
    <name type="scientific">Acorus gramineus</name>
    <name type="common">Dwarf sweet flag</name>
    <dbReference type="NCBI Taxonomy" id="55184"/>
    <lineage>
        <taxon>Eukaryota</taxon>
        <taxon>Viridiplantae</taxon>
        <taxon>Streptophyta</taxon>
        <taxon>Embryophyta</taxon>
        <taxon>Tracheophyta</taxon>
        <taxon>Spermatophyta</taxon>
        <taxon>Magnoliopsida</taxon>
        <taxon>Liliopsida</taxon>
        <taxon>Acoraceae</taxon>
        <taxon>Acorus</taxon>
    </lineage>
</organism>
<comment type="caution">
    <text evidence="3">The sequence shown here is derived from an EMBL/GenBank/DDBJ whole genome shotgun (WGS) entry which is preliminary data.</text>
</comment>
<dbReference type="AlphaFoldDB" id="A0AAV9AZ94"/>
<dbReference type="Pfam" id="PF03909">
    <property type="entry name" value="BSD"/>
    <property type="match status" value="1"/>
</dbReference>
<dbReference type="Gene3D" id="1.10.3970.10">
    <property type="entry name" value="BSD domain"/>
    <property type="match status" value="1"/>
</dbReference>
<feature type="compositionally biased region" description="Basic and acidic residues" evidence="1">
    <location>
        <begin position="235"/>
        <end position="245"/>
    </location>
</feature>
<dbReference type="PANTHER" id="PTHR31923">
    <property type="entry name" value="BSD DOMAIN-CONTAINING PROTEIN"/>
    <property type="match status" value="1"/>
</dbReference>
<feature type="domain" description="BSD" evidence="2">
    <location>
        <begin position="187"/>
        <end position="217"/>
    </location>
</feature>
<feature type="compositionally biased region" description="Acidic residues" evidence="1">
    <location>
        <begin position="287"/>
        <end position="303"/>
    </location>
</feature>
<proteinExistence type="predicted"/>
<dbReference type="InterPro" id="IPR035925">
    <property type="entry name" value="BSD_dom_sf"/>
</dbReference>
<evidence type="ECO:0000313" key="3">
    <source>
        <dbReference type="EMBL" id="KAK1269728.1"/>
    </source>
</evidence>
<dbReference type="SUPFAM" id="SSF140383">
    <property type="entry name" value="BSD domain-like"/>
    <property type="match status" value="1"/>
</dbReference>
<reference evidence="3" key="1">
    <citation type="journal article" date="2023" name="Nat. Commun.">
        <title>Diploid and tetraploid genomes of Acorus and the evolution of monocots.</title>
        <authorList>
            <person name="Ma L."/>
            <person name="Liu K.W."/>
            <person name="Li Z."/>
            <person name="Hsiao Y.Y."/>
            <person name="Qi Y."/>
            <person name="Fu T."/>
            <person name="Tang G.D."/>
            <person name="Zhang D."/>
            <person name="Sun W.H."/>
            <person name="Liu D.K."/>
            <person name="Li Y."/>
            <person name="Chen G.Z."/>
            <person name="Liu X.D."/>
            <person name="Liao X.Y."/>
            <person name="Jiang Y.T."/>
            <person name="Yu X."/>
            <person name="Hao Y."/>
            <person name="Huang J."/>
            <person name="Zhao X.W."/>
            <person name="Ke S."/>
            <person name="Chen Y.Y."/>
            <person name="Wu W.L."/>
            <person name="Hsu J.L."/>
            <person name="Lin Y.F."/>
            <person name="Huang M.D."/>
            <person name="Li C.Y."/>
            <person name="Huang L."/>
            <person name="Wang Z.W."/>
            <person name="Zhao X."/>
            <person name="Zhong W.Y."/>
            <person name="Peng D.H."/>
            <person name="Ahmad S."/>
            <person name="Lan S."/>
            <person name="Zhang J.S."/>
            <person name="Tsai W.C."/>
            <person name="Van de Peer Y."/>
            <person name="Liu Z.J."/>
        </authorList>
    </citation>
    <scope>NUCLEOTIDE SEQUENCE</scope>
    <source>
        <strain evidence="3">SCP</strain>
    </source>
</reference>
<dbReference type="EMBL" id="JAUJYN010000006">
    <property type="protein sequence ID" value="KAK1269728.1"/>
    <property type="molecule type" value="Genomic_DNA"/>
</dbReference>
<dbReference type="Proteomes" id="UP001179952">
    <property type="component" value="Unassembled WGS sequence"/>
</dbReference>
<gene>
    <name evidence="3" type="ORF">QJS04_geneDACA006695</name>
</gene>
<evidence type="ECO:0000313" key="4">
    <source>
        <dbReference type="Proteomes" id="UP001179952"/>
    </source>
</evidence>
<sequence length="318" mass="35839">MDLWTRAKVFAEEAAKRSSEISKEAAKRSQELTKDLVSETSKRSLREFAAEASKRADAIRSEALKLAAVIPSKIPIPPLPMPSPSLPPSPSVETADLERFGVTEELREFVKGITLNTFRDFPMEDEPEMSEVPTVSNVRQDLNEWQAKHATLVLSSVKVICDSCGILFLRTASVLLRFFVLKTGASEISKFRYELCPRHMKERKFWRIYFILVDSHVAPYEKQYMEEVKLKSAQQKQEDEVKEISTEGSTSEAGVSEKPETKLQSRTSTSSTKEQDLDVFLLGDRGSDDEGPDNGDDDNDEDFDKMLDNSGIESEDDK</sequence>
<dbReference type="PANTHER" id="PTHR31923:SF1">
    <property type="entry name" value="BSD DOMAIN-CONTAINING PROTEIN"/>
    <property type="match status" value="1"/>
</dbReference>
<protein>
    <recommendedName>
        <fullName evidence="2">BSD domain-containing protein</fullName>
    </recommendedName>
</protein>
<keyword evidence="4" id="KW-1185">Reference proteome</keyword>
<reference evidence="3" key="2">
    <citation type="submission" date="2023-06" db="EMBL/GenBank/DDBJ databases">
        <authorList>
            <person name="Ma L."/>
            <person name="Liu K.-W."/>
            <person name="Li Z."/>
            <person name="Hsiao Y.-Y."/>
            <person name="Qi Y."/>
            <person name="Fu T."/>
            <person name="Tang G."/>
            <person name="Zhang D."/>
            <person name="Sun W.-H."/>
            <person name="Liu D.-K."/>
            <person name="Li Y."/>
            <person name="Chen G.-Z."/>
            <person name="Liu X.-D."/>
            <person name="Liao X.-Y."/>
            <person name="Jiang Y.-T."/>
            <person name="Yu X."/>
            <person name="Hao Y."/>
            <person name="Huang J."/>
            <person name="Zhao X.-W."/>
            <person name="Ke S."/>
            <person name="Chen Y.-Y."/>
            <person name="Wu W.-L."/>
            <person name="Hsu J.-L."/>
            <person name="Lin Y.-F."/>
            <person name="Huang M.-D."/>
            <person name="Li C.-Y."/>
            <person name="Huang L."/>
            <person name="Wang Z.-W."/>
            <person name="Zhao X."/>
            <person name="Zhong W.-Y."/>
            <person name="Peng D.-H."/>
            <person name="Ahmad S."/>
            <person name="Lan S."/>
            <person name="Zhang J.-S."/>
            <person name="Tsai W.-C."/>
            <person name="Van De Peer Y."/>
            <person name="Liu Z.-J."/>
        </authorList>
    </citation>
    <scope>NUCLEOTIDE SEQUENCE</scope>
    <source>
        <strain evidence="3">SCP</strain>
        <tissue evidence="3">Leaves</tissue>
    </source>
</reference>
<feature type="region of interest" description="Disordered" evidence="1">
    <location>
        <begin position="235"/>
        <end position="318"/>
    </location>
</feature>
<accession>A0AAV9AZ94</accession>
<evidence type="ECO:0000259" key="2">
    <source>
        <dbReference type="PROSITE" id="PS50858"/>
    </source>
</evidence>